<evidence type="ECO:0000313" key="4">
    <source>
        <dbReference type="Proteomes" id="UP000032503"/>
    </source>
</evidence>
<evidence type="ECO:0000313" key="5">
    <source>
        <dbReference type="Proteomes" id="UP000189735"/>
    </source>
</evidence>
<protein>
    <recommendedName>
        <fullName evidence="6">SipW-cognate class signal peptide</fullName>
    </recommendedName>
</protein>
<feature type="transmembrane region" description="Helical" evidence="1">
    <location>
        <begin position="15"/>
        <end position="39"/>
    </location>
</feature>
<evidence type="ECO:0000313" key="2">
    <source>
        <dbReference type="EMBL" id="KJC64274.1"/>
    </source>
</evidence>
<proteinExistence type="predicted"/>
<reference evidence="3" key="3">
    <citation type="submission" date="2017-02" db="EMBL/GenBank/DDBJ databases">
        <authorList>
            <person name="Peterson S.W."/>
        </authorList>
    </citation>
    <scope>NUCLEOTIDE SEQUENCE [LARGE SCALE GENOMIC DNA]</scope>
    <source>
        <strain evidence="3">VKM Ac-2052</strain>
    </source>
</reference>
<keyword evidence="1" id="KW-1133">Transmembrane helix</keyword>
<keyword evidence="1" id="KW-0472">Membrane</keyword>
<organism evidence="3 5">
    <name type="scientific">Agreia bicolorata</name>
    <dbReference type="NCBI Taxonomy" id="110935"/>
    <lineage>
        <taxon>Bacteria</taxon>
        <taxon>Bacillati</taxon>
        <taxon>Actinomycetota</taxon>
        <taxon>Actinomycetes</taxon>
        <taxon>Micrococcales</taxon>
        <taxon>Microbacteriaceae</taxon>
        <taxon>Agreia</taxon>
    </lineage>
</organism>
<reference evidence="2 4" key="1">
    <citation type="journal article" date="2001" name="Int. J. Syst. Evol. Microbiol.">
        <title>Agreia bicolorata gen. nov., sp. nov., to accommodate actinobacteria isolated from narrow reed grass infected by the nematode Heteroanguina graminophila.</title>
        <authorList>
            <person name="Evtushenko L.I."/>
            <person name="Dorofeeva L.V."/>
            <person name="Dobrovolskaya T.G."/>
            <person name="Streshinskaya G.M."/>
            <person name="Subbotin S.A."/>
            <person name="Tiedje J.M."/>
        </authorList>
    </citation>
    <scope>NUCLEOTIDE SEQUENCE [LARGE SCALE GENOMIC DNA]</scope>
    <source>
        <strain evidence="2 4">VKM Ac-1804</strain>
    </source>
</reference>
<reference evidence="5" key="4">
    <citation type="submission" date="2017-02" db="EMBL/GenBank/DDBJ databases">
        <authorList>
            <person name="Varghese N."/>
            <person name="Submissions S."/>
        </authorList>
    </citation>
    <scope>NUCLEOTIDE SEQUENCE [LARGE SCALE GENOMIC DNA]</scope>
    <source>
        <strain evidence="5">VKM Ac-2052</strain>
    </source>
</reference>
<accession>A0A1T4WRN9</accession>
<gene>
    <name evidence="3" type="ORF">SAMN06295879_0121</name>
    <name evidence="2" type="ORF">TZ00_07300</name>
</gene>
<dbReference type="EMBL" id="FUYG01000001">
    <property type="protein sequence ID" value="SKA79767.1"/>
    <property type="molecule type" value="Genomic_DNA"/>
</dbReference>
<evidence type="ECO:0000313" key="3">
    <source>
        <dbReference type="EMBL" id="SKA79767.1"/>
    </source>
</evidence>
<dbReference type="AlphaFoldDB" id="A0A1T4WRN9"/>
<dbReference type="RefSeq" id="WP_044440589.1">
    <property type="nucleotide sequence ID" value="NZ_FUYG01000001.1"/>
</dbReference>
<name>A0A1T4WRN9_9MICO</name>
<dbReference type="EMBL" id="JYFC01000003">
    <property type="protein sequence ID" value="KJC64274.1"/>
    <property type="molecule type" value="Genomic_DNA"/>
</dbReference>
<dbReference type="Proteomes" id="UP000189735">
    <property type="component" value="Unassembled WGS sequence"/>
</dbReference>
<dbReference type="Proteomes" id="UP000032503">
    <property type="component" value="Unassembled WGS sequence"/>
</dbReference>
<reference evidence="2" key="2">
    <citation type="submission" date="2015-02" db="EMBL/GenBank/DDBJ databases">
        <authorList>
            <person name="Vasilyev I.Y."/>
            <person name="Siniagina M.N."/>
            <person name="Malanin S.Y."/>
            <person name="Boulygina E.A."/>
            <person name="Grygoryeva T.V."/>
            <person name="Yarullina D.R."/>
            <person name="Ilinskaya O.N."/>
        </authorList>
    </citation>
    <scope>NUCLEOTIDE SEQUENCE</scope>
    <source>
        <strain evidence="2">VKM Ac-1804</strain>
    </source>
</reference>
<evidence type="ECO:0008006" key="6">
    <source>
        <dbReference type="Google" id="ProtNLM"/>
    </source>
</evidence>
<sequence>MSITPHHAEPRRTKFFVPIAVVIGLLASFLLAASMSGAFSGFTASINNSANSVGSGTLLLTETQGATTCLSSAAGTVTTANAGTCASINKLNGTTVAAPNVPYTSTVTLKNNGTAAASSFTLTPSGCTTTANGTVNGTDTTGFCGKVDLTIQDTTTPVCVFPAGAATCAAPSQTATLATLGTTPITLTSPLAAGASRTFTFTVMLDSTATNADQGLLASEQLLWSLAA</sequence>
<keyword evidence="4" id="KW-1185">Reference proteome</keyword>
<keyword evidence="1" id="KW-0812">Transmembrane</keyword>
<evidence type="ECO:0000256" key="1">
    <source>
        <dbReference type="SAM" id="Phobius"/>
    </source>
</evidence>